<proteinExistence type="predicted"/>
<name>A0A6M1T0M6_9BACT</name>
<gene>
    <name evidence="1" type="ORF">G3569_14915</name>
</gene>
<dbReference type="RefSeq" id="WP_165270610.1">
    <property type="nucleotide sequence ID" value="NZ_JAALLS010000022.1"/>
</dbReference>
<keyword evidence="2" id="KW-1185">Reference proteome</keyword>
<dbReference type="EMBL" id="JAALLS010000022">
    <property type="protein sequence ID" value="NGP89648.1"/>
    <property type="molecule type" value="Genomic_DNA"/>
</dbReference>
<comment type="caution">
    <text evidence="1">The sequence shown here is derived from an EMBL/GenBank/DDBJ whole genome shotgun (WGS) entry which is preliminary data.</text>
</comment>
<dbReference type="AlphaFoldDB" id="A0A6M1T0M6"/>
<dbReference type="Proteomes" id="UP000479132">
    <property type="component" value="Unassembled WGS sequence"/>
</dbReference>
<reference evidence="1 2" key="1">
    <citation type="submission" date="2020-02" db="EMBL/GenBank/DDBJ databases">
        <title>Aliifodinibius halophilus 2W32, complete genome.</title>
        <authorList>
            <person name="Li Y."/>
            <person name="Wu S."/>
        </authorList>
    </citation>
    <scope>NUCLEOTIDE SEQUENCE [LARGE SCALE GENOMIC DNA]</scope>
    <source>
        <strain evidence="1 2">2W32</strain>
    </source>
</reference>
<evidence type="ECO:0000313" key="2">
    <source>
        <dbReference type="Proteomes" id="UP000479132"/>
    </source>
</evidence>
<organism evidence="1 2">
    <name type="scientific">Fodinibius halophilus</name>
    <dbReference type="NCBI Taxonomy" id="1736908"/>
    <lineage>
        <taxon>Bacteria</taxon>
        <taxon>Pseudomonadati</taxon>
        <taxon>Balneolota</taxon>
        <taxon>Balneolia</taxon>
        <taxon>Balneolales</taxon>
        <taxon>Balneolaceae</taxon>
        <taxon>Fodinibius</taxon>
    </lineage>
</organism>
<protein>
    <submittedName>
        <fullName evidence="1">Uncharacterized protein</fullName>
    </submittedName>
</protein>
<sequence length="291" mass="32457">MPEEPNERLAYALAAAMDNPEVRQSVHEAMDASPYHEHKLVLGSFLQEARGSILKSSLAERLGGVDELKQLIQELPALDFYLPYETHRETWEHADDNLMAVCVLNVHAKQATAYHPDGSSRTLSSEEQIHQAEVAAMFTLHPAEPKSYRTAAESQASGSLQQSTRWHTRLSKIKNWTSDGIFGGDCEIYFETYLNKVDSPHLYRSNNIHAHSGSDDDPSTTDISPLAAIHPDKVSERELYTRVYESDGGWGGINKDDTYGTKVLTKEGSYSIDNANPVRNPPKIEATFVID</sequence>
<accession>A0A6M1T0M6</accession>
<evidence type="ECO:0000313" key="1">
    <source>
        <dbReference type="EMBL" id="NGP89648.1"/>
    </source>
</evidence>